<proteinExistence type="inferred from homology"/>
<reference evidence="10 11" key="1">
    <citation type="submission" date="2021-01" db="EMBL/GenBank/DDBJ databases">
        <title>Whole genome shotgun sequence of Verrucosispora andamanensis NBRC 109075.</title>
        <authorList>
            <person name="Komaki H."/>
            <person name="Tamura T."/>
        </authorList>
    </citation>
    <scope>NUCLEOTIDE SEQUENCE [LARGE SCALE GENOMIC DNA]</scope>
    <source>
        <strain evidence="10 11">NBRC 109075</strain>
    </source>
</reference>
<dbReference type="Pfam" id="PF09594">
    <property type="entry name" value="GT87"/>
    <property type="match status" value="1"/>
</dbReference>
<evidence type="ECO:0000256" key="2">
    <source>
        <dbReference type="ARBA" id="ARBA00022475"/>
    </source>
</evidence>
<feature type="transmembrane region" description="Helical" evidence="9">
    <location>
        <begin position="79"/>
        <end position="98"/>
    </location>
</feature>
<evidence type="ECO:0000256" key="3">
    <source>
        <dbReference type="ARBA" id="ARBA00022679"/>
    </source>
</evidence>
<feature type="transmembrane region" description="Helical" evidence="9">
    <location>
        <begin position="316"/>
        <end position="339"/>
    </location>
</feature>
<feature type="transmembrane region" description="Helical" evidence="9">
    <location>
        <begin position="246"/>
        <end position="264"/>
    </location>
</feature>
<dbReference type="Proteomes" id="UP000647017">
    <property type="component" value="Unassembled WGS sequence"/>
</dbReference>
<evidence type="ECO:0000313" key="11">
    <source>
        <dbReference type="Proteomes" id="UP000647017"/>
    </source>
</evidence>
<evidence type="ECO:0000256" key="7">
    <source>
        <dbReference type="ARBA" id="ARBA00024033"/>
    </source>
</evidence>
<keyword evidence="4 9" id="KW-0812">Transmembrane</keyword>
<keyword evidence="3" id="KW-0808">Transferase</keyword>
<comment type="subcellular location">
    <subcellularLocation>
        <location evidence="1">Cell membrane</location>
        <topology evidence="1">Multi-pass membrane protein</topology>
    </subcellularLocation>
</comment>
<feature type="transmembrane region" description="Helical" evidence="9">
    <location>
        <begin position="180"/>
        <end position="200"/>
    </location>
</feature>
<dbReference type="EMBL" id="BOOZ01000014">
    <property type="protein sequence ID" value="GIJ09715.1"/>
    <property type="molecule type" value="Genomic_DNA"/>
</dbReference>
<keyword evidence="2" id="KW-1003">Cell membrane</keyword>
<comment type="similarity">
    <text evidence="7">Belongs to the glycosyltransferase 87 family.</text>
</comment>
<sequence>MLLPLLLAGAAAAVHRTTGMFWGDFAVYQAGAVAAARGDGQLYEVVHQGTDGIALGFTYPPFAALLLQPLAPVDPTVGVGLWLLASVVALSAVVAVALRAAGVAASAGAVLTGTVAMLPVFPVAGHLQVGQVGLFLMLIVLVDLLHGPGRRWHGLGVGVAAGVKLTPLIFVAYLVCTGRWRAAGVALAGFAATIGLGFAWRPADSARFWGGGLLDTARVTGDPRTVLNQSLHGALARLADTADVRAVWLPVAALTAVAGLVIAARCARAGEPLLGVIACATTGLLVSPVSWHHHWVWCVPALVLLVVRGRRTGHRLAVPLGVTLWAGYLASAGWTVIGLRGTDLHFQGWELLHTNMYVLVGVAALGWLARRPSGAPVAVAPIRPRPAATPAAHPDGRDGATVNRADTIEGGIR</sequence>
<organism evidence="10 11">
    <name type="scientific">Micromonospora andamanensis</name>
    <dbReference type="NCBI Taxonomy" id="1287068"/>
    <lineage>
        <taxon>Bacteria</taxon>
        <taxon>Bacillati</taxon>
        <taxon>Actinomycetota</taxon>
        <taxon>Actinomycetes</taxon>
        <taxon>Micromonosporales</taxon>
        <taxon>Micromonosporaceae</taxon>
        <taxon>Micromonospora</taxon>
    </lineage>
</organism>
<accession>A0ABQ4HVQ3</accession>
<name>A0ABQ4HVQ3_9ACTN</name>
<evidence type="ECO:0000256" key="1">
    <source>
        <dbReference type="ARBA" id="ARBA00004651"/>
    </source>
</evidence>
<comment type="caution">
    <text evidence="10">The sequence shown here is derived from an EMBL/GenBank/DDBJ whole genome shotgun (WGS) entry which is preliminary data.</text>
</comment>
<evidence type="ECO:0000256" key="4">
    <source>
        <dbReference type="ARBA" id="ARBA00022692"/>
    </source>
</evidence>
<gene>
    <name evidence="10" type="ORF">Van01_29290</name>
</gene>
<evidence type="ECO:0000256" key="9">
    <source>
        <dbReference type="SAM" id="Phobius"/>
    </source>
</evidence>
<keyword evidence="5 9" id="KW-1133">Transmembrane helix</keyword>
<evidence type="ECO:0000256" key="8">
    <source>
        <dbReference type="SAM" id="MobiDB-lite"/>
    </source>
</evidence>
<feature type="region of interest" description="Disordered" evidence="8">
    <location>
        <begin position="385"/>
        <end position="413"/>
    </location>
</feature>
<feature type="transmembrane region" description="Helical" evidence="9">
    <location>
        <begin position="103"/>
        <end position="121"/>
    </location>
</feature>
<evidence type="ECO:0000256" key="5">
    <source>
        <dbReference type="ARBA" id="ARBA00022989"/>
    </source>
</evidence>
<keyword evidence="6 9" id="KW-0472">Membrane</keyword>
<dbReference type="InterPro" id="IPR018584">
    <property type="entry name" value="GT87"/>
</dbReference>
<feature type="transmembrane region" description="Helical" evidence="9">
    <location>
        <begin position="152"/>
        <end position="174"/>
    </location>
</feature>
<evidence type="ECO:0000313" key="10">
    <source>
        <dbReference type="EMBL" id="GIJ09715.1"/>
    </source>
</evidence>
<keyword evidence="11" id="KW-1185">Reference proteome</keyword>
<evidence type="ECO:0000256" key="6">
    <source>
        <dbReference type="ARBA" id="ARBA00023136"/>
    </source>
</evidence>
<protein>
    <submittedName>
        <fullName evidence="10">Membrane protein</fullName>
    </submittedName>
</protein>